<proteinExistence type="inferred from homology"/>
<accession>A0A6V8L500</accession>
<dbReference type="InterPro" id="IPR039425">
    <property type="entry name" value="RNA_pol_sigma-70-like"/>
</dbReference>
<dbReference type="InterPro" id="IPR014284">
    <property type="entry name" value="RNA_pol_sigma-70_dom"/>
</dbReference>
<keyword evidence="9" id="KW-1185">Reference proteome</keyword>
<keyword evidence="3 5" id="KW-0238">DNA-binding</keyword>
<evidence type="ECO:0000259" key="7">
    <source>
        <dbReference type="Pfam" id="PF04542"/>
    </source>
</evidence>
<protein>
    <recommendedName>
        <fullName evidence="5">RNA polymerase sigma factor</fullName>
    </recommendedName>
</protein>
<dbReference type="NCBIfam" id="TIGR02937">
    <property type="entry name" value="sigma70-ECF"/>
    <property type="match status" value="1"/>
</dbReference>
<dbReference type="InterPro" id="IPR013325">
    <property type="entry name" value="RNA_pol_sigma_r2"/>
</dbReference>
<dbReference type="Proteomes" id="UP000482960">
    <property type="component" value="Unassembled WGS sequence"/>
</dbReference>
<dbReference type="GO" id="GO:0003677">
    <property type="term" value="F:DNA binding"/>
    <property type="evidence" value="ECO:0007669"/>
    <property type="project" value="UniProtKB-KW"/>
</dbReference>
<dbReference type="SUPFAM" id="SSF88946">
    <property type="entry name" value="Sigma2 domain of RNA polymerase sigma factors"/>
    <property type="match status" value="1"/>
</dbReference>
<feature type="domain" description="RNA polymerase sigma-70 region 2" evidence="7">
    <location>
        <begin position="33"/>
        <end position="98"/>
    </location>
</feature>
<evidence type="ECO:0000256" key="5">
    <source>
        <dbReference type="RuleBase" id="RU000716"/>
    </source>
</evidence>
<keyword evidence="2 5" id="KW-0731">Sigma factor</keyword>
<keyword evidence="1 5" id="KW-0805">Transcription regulation</keyword>
<evidence type="ECO:0000256" key="6">
    <source>
        <dbReference type="SAM" id="MobiDB-lite"/>
    </source>
</evidence>
<evidence type="ECO:0000256" key="3">
    <source>
        <dbReference type="ARBA" id="ARBA00023125"/>
    </source>
</evidence>
<gene>
    <name evidence="8" type="ORF">Prum_013670</name>
</gene>
<dbReference type="Pfam" id="PF04542">
    <property type="entry name" value="Sigma70_r2"/>
    <property type="match status" value="1"/>
</dbReference>
<feature type="compositionally biased region" description="Low complexity" evidence="6">
    <location>
        <begin position="370"/>
        <end position="384"/>
    </location>
</feature>
<reference evidence="8 9" key="1">
    <citation type="submission" date="2020-03" db="EMBL/GenBank/DDBJ databases">
        <title>Whole genome shotgun sequence of Phytohabitans rumicis NBRC 108638.</title>
        <authorList>
            <person name="Komaki H."/>
            <person name="Tamura T."/>
        </authorList>
    </citation>
    <scope>NUCLEOTIDE SEQUENCE [LARGE SCALE GENOMIC DNA]</scope>
    <source>
        <strain evidence="8 9">NBRC 108638</strain>
    </source>
</reference>
<feature type="compositionally biased region" description="Low complexity" evidence="6">
    <location>
        <begin position="327"/>
        <end position="359"/>
    </location>
</feature>
<dbReference type="PROSITE" id="PS01063">
    <property type="entry name" value="SIGMA70_ECF"/>
    <property type="match status" value="1"/>
</dbReference>
<evidence type="ECO:0000256" key="2">
    <source>
        <dbReference type="ARBA" id="ARBA00023082"/>
    </source>
</evidence>
<dbReference type="GO" id="GO:0006352">
    <property type="term" value="P:DNA-templated transcription initiation"/>
    <property type="evidence" value="ECO:0007669"/>
    <property type="project" value="InterPro"/>
</dbReference>
<dbReference type="Gene3D" id="1.10.1740.10">
    <property type="match status" value="1"/>
</dbReference>
<comment type="caution">
    <text evidence="8">The sequence shown here is derived from an EMBL/GenBank/DDBJ whole genome shotgun (WGS) entry which is preliminary data.</text>
</comment>
<keyword evidence="4 5" id="KW-0804">Transcription</keyword>
<reference evidence="8 9" key="2">
    <citation type="submission" date="2020-03" db="EMBL/GenBank/DDBJ databases">
        <authorList>
            <person name="Ichikawa N."/>
            <person name="Kimura A."/>
            <person name="Kitahashi Y."/>
            <person name="Uohara A."/>
        </authorList>
    </citation>
    <scope>NUCLEOTIDE SEQUENCE [LARGE SCALE GENOMIC DNA]</scope>
    <source>
        <strain evidence="8 9">NBRC 108638</strain>
    </source>
</reference>
<dbReference type="AlphaFoldDB" id="A0A6V8L500"/>
<dbReference type="PANTHER" id="PTHR43133">
    <property type="entry name" value="RNA POLYMERASE ECF-TYPE SIGMA FACTO"/>
    <property type="match status" value="1"/>
</dbReference>
<feature type="compositionally biased region" description="Pro residues" evidence="6">
    <location>
        <begin position="360"/>
        <end position="369"/>
    </location>
</feature>
<evidence type="ECO:0000313" key="9">
    <source>
        <dbReference type="Proteomes" id="UP000482960"/>
    </source>
</evidence>
<evidence type="ECO:0000256" key="4">
    <source>
        <dbReference type="ARBA" id="ARBA00023163"/>
    </source>
</evidence>
<dbReference type="InterPro" id="IPR007627">
    <property type="entry name" value="RNA_pol_sigma70_r2"/>
</dbReference>
<comment type="similarity">
    <text evidence="5">Belongs to the sigma-70 factor family. ECF subfamily.</text>
</comment>
<sequence length="398" mass="41914">MPARRLVTRAGSTDETSLVVAAQAGDPRALDELVAAYLPLVYTIVRRALGVLPDADDVVQDTMLRALRELRTLRTPESFRPWLATIATRQVSTHLHRLRADARRTVPLDELTDPPDADAESLALAHVELSSRRRRVVRASRWLDPDDRALLSLWWLEAAGQLTRTELAAALGTSVAHAGVRVQRMRHQLDLSRSLVAALEASPRCAQLSAVLEDWDGIPSPLWRKRITRHTRSCPVCSHTEPGELVPLERLIVGLALLPVPLALSAAVLAKGGTAAAAGSAATGSAVAAGVKAGLLGQLAQTIGTHPFAAMFAAATLVAGTAVTTATWSTPASPDRPAVAAPTSAPAPVASAPAVAPEPSAAPKPPSPRSPSVASPSTPAQTPSRQGGRRWSRSAPRD</sequence>
<dbReference type="EMBL" id="BLPG01000001">
    <property type="protein sequence ID" value="GFJ87725.1"/>
    <property type="molecule type" value="Genomic_DNA"/>
</dbReference>
<evidence type="ECO:0000313" key="8">
    <source>
        <dbReference type="EMBL" id="GFJ87725.1"/>
    </source>
</evidence>
<name>A0A6V8L500_9ACTN</name>
<organism evidence="8 9">
    <name type="scientific">Phytohabitans rumicis</name>
    <dbReference type="NCBI Taxonomy" id="1076125"/>
    <lineage>
        <taxon>Bacteria</taxon>
        <taxon>Bacillati</taxon>
        <taxon>Actinomycetota</taxon>
        <taxon>Actinomycetes</taxon>
        <taxon>Micromonosporales</taxon>
        <taxon>Micromonosporaceae</taxon>
    </lineage>
</organism>
<evidence type="ECO:0000256" key="1">
    <source>
        <dbReference type="ARBA" id="ARBA00023015"/>
    </source>
</evidence>
<feature type="region of interest" description="Disordered" evidence="6">
    <location>
        <begin position="327"/>
        <end position="398"/>
    </location>
</feature>
<dbReference type="InterPro" id="IPR000838">
    <property type="entry name" value="RNA_pol_sigma70_ECF_CS"/>
</dbReference>
<dbReference type="GO" id="GO:0016987">
    <property type="term" value="F:sigma factor activity"/>
    <property type="evidence" value="ECO:0007669"/>
    <property type="project" value="UniProtKB-KW"/>
</dbReference>
<dbReference type="PANTHER" id="PTHR43133:SF8">
    <property type="entry name" value="RNA POLYMERASE SIGMA FACTOR HI_1459-RELATED"/>
    <property type="match status" value="1"/>
</dbReference>